<accession>A0A5B0M9B3</accession>
<gene>
    <name evidence="1" type="ORF">PGT21_007641</name>
</gene>
<protein>
    <submittedName>
        <fullName evidence="1">Uncharacterized protein</fullName>
    </submittedName>
</protein>
<reference evidence="1 2" key="1">
    <citation type="submission" date="2019-05" db="EMBL/GenBank/DDBJ databases">
        <title>Emergence of the Ug99 lineage of the wheat stem rust pathogen through somatic hybridization.</title>
        <authorList>
            <person name="Li F."/>
            <person name="Upadhyaya N.M."/>
            <person name="Sperschneider J."/>
            <person name="Matny O."/>
            <person name="Nguyen-Phuc H."/>
            <person name="Mago R."/>
            <person name="Raley C."/>
            <person name="Miller M.E."/>
            <person name="Silverstein K.A.T."/>
            <person name="Henningsen E."/>
            <person name="Hirsch C.D."/>
            <person name="Visser B."/>
            <person name="Pretorius Z.A."/>
            <person name="Steffenson B.J."/>
            <person name="Schwessinger B."/>
            <person name="Dodds P.N."/>
            <person name="Figueroa M."/>
        </authorList>
    </citation>
    <scope>NUCLEOTIDE SEQUENCE [LARGE SCALE GENOMIC DNA]</scope>
    <source>
        <strain evidence="1">21-0</strain>
    </source>
</reference>
<keyword evidence="2" id="KW-1185">Reference proteome</keyword>
<comment type="caution">
    <text evidence="1">The sequence shown here is derived from an EMBL/GenBank/DDBJ whole genome shotgun (WGS) entry which is preliminary data.</text>
</comment>
<dbReference type="AlphaFoldDB" id="A0A5B0M9B3"/>
<dbReference type="Proteomes" id="UP000324748">
    <property type="component" value="Unassembled WGS sequence"/>
</dbReference>
<organism evidence="1 2">
    <name type="scientific">Puccinia graminis f. sp. tritici</name>
    <dbReference type="NCBI Taxonomy" id="56615"/>
    <lineage>
        <taxon>Eukaryota</taxon>
        <taxon>Fungi</taxon>
        <taxon>Dikarya</taxon>
        <taxon>Basidiomycota</taxon>
        <taxon>Pucciniomycotina</taxon>
        <taxon>Pucciniomycetes</taxon>
        <taxon>Pucciniales</taxon>
        <taxon>Pucciniaceae</taxon>
        <taxon>Puccinia</taxon>
    </lineage>
</organism>
<evidence type="ECO:0000313" key="1">
    <source>
        <dbReference type="EMBL" id="KAA1073292.1"/>
    </source>
</evidence>
<dbReference type="EMBL" id="VSWC01000158">
    <property type="protein sequence ID" value="KAA1073292.1"/>
    <property type="molecule type" value="Genomic_DNA"/>
</dbReference>
<proteinExistence type="predicted"/>
<sequence>MMAYSLPAYSVSPDLLHPANILPPVTTPNSFTFLLPGPLSVDSRIKKLTRSGYSSSGLGRFQGPDPTSNSHFISLGIRLVLRLRKHEASCQASGAHSCTVLSAVDI</sequence>
<name>A0A5B0M9B3_PUCGR</name>
<evidence type="ECO:0000313" key="2">
    <source>
        <dbReference type="Proteomes" id="UP000324748"/>
    </source>
</evidence>